<comment type="caution">
    <text evidence="11">The sequence shown here is derived from an EMBL/GenBank/DDBJ whole genome shotgun (WGS) entry which is preliminary data.</text>
</comment>
<evidence type="ECO:0000313" key="11">
    <source>
        <dbReference type="EMBL" id="MBU2670979.1"/>
    </source>
</evidence>
<dbReference type="EMBL" id="JAHKKG010000028">
    <property type="protein sequence ID" value="MBU2670979.1"/>
    <property type="molecule type" value="Genomic_DNA"/>
</dbReference>
<keyword evidence="5" id="KW-0547">Nucleotide-binding</keyword>
<keyword evidence="4" id="KW-0808">Transferase</keyword>
<dbReference type="Gene3D" id="3.30.565.10">
    <property type="entry name" value="Histidine kinase-like ATPase, C-terminal domain"/>
    <property type="match status" value="1"/>
</dbReference>
<dbReference type="PANTHER" id="PTHR24421:SF10">
    <property type="entry name" value="NITRATE_NITRITE SENSOR PROTEIN NARQ"/>
    <property type="match status" value="1"/>
</dbReference>
<keyword evidence="12" id="KW-1185">Reference proteome</keyword>
<sequence>MLRRLARRGLRLLKADDPETGWLVRIVITALLVWALVFWPGIDTVARPVLAVSLAAWVFWTLADNRFPVPARAALGLSALLPASVTALEHNGAAHLYLYGALFTFVLLPRMPLWAIWSLTGALVVTLVVALRVAGHGPTAMLTQPALVILVVLFSLHRREHRLLQEAHARAAALDERARIARELHDVLAHSLGALGVQLEVAEAQLTVRGDIEAAAERVRRARRLAADGLVEARSAVAALRSDVPPLPQALDDLVGRHRENHAASVTLRIEGRPRGLASAAEVSLLRTAREALTNAAKHGAPGPVGVTLEFGASSVRLSVVNPASSPLVGGGFGLVGARERLALVGGTLEAGVIDGAWLVTAEVPG</sequence>
<feature type="transmembrane region" description="Helical" evidence="9">
    <location>
        <begin position="92"/>
        <end position="108"/>
    </location>
</feature>
<protein>
    <recommendedName>
        <fullName evidence="2">histidine kinase</fullName>
        <ecNumber evidence="2">2.7.13.3</ecNumber>
    </recommendedName>
</protein>
<feature type="transmembrane region" description="Helical" evidence="9">
    <location>
        <begin position="115"/>
        <end position="134"/>
    </location>
</feature>
<dbReference type="InterPro" id="IPR011712">
    <property type="entry name" value="Sig_transdc_His_kin_sub3_dim/P"/>
</dbReference>
<dbReference type="Pfam" id="PF07730">
    <property type="entry name" value="HisKA_3"/>
    <property type="match status" value="1"/>
</dbReference>
<name>A0ABS5Z5K8_9ACTN</name>
<dbReference type="InterPro" id="IPR050482">
    <property type="entry name" value="Sensor_HK_TwoCompSys"/>
</dbReference>
<comment type="catalytic activity">
    <reaction evidence="1">
        <text>ATP + protein L-histidine = ADP + protein N-phospho-L-histidine.</text>
        <dbReference type="EC" id="2.7.13.3"/>
    </reaction>
</comment>
<evidence type="ECO:0000256" key="7">
    <source>
        <dbReference type="ARBA" id="ARBA00022840"/>
    </source>
</evidence>
<evidence type="ECO:0000256" key="8">
    <source>
        <dbReference type="ARBA" id="ARBA00023012"/>
    </source>
</evidence>
<dbReference type="Gene3D" id="1.20.5.1930">
    <property type="match status" value="1"/>
</dbReference>
<dbReference type="InterPro" id="IPR036890">
    <property type="entry name" value="HATPase_C_sf"/>
</dbReference>
<proteinExistence type="predicted"/>
<dbReference type="Proteomes" id="UP001519654">
    <property type="component" value="Unassembled WGS sequence"/>
</dbReference>
<dbReference type="EC" id="2.7.13.3" evidence="2"/>
<feature type="transmembrane region" description="Helical" evidence="9">
    <location>
        <begin position="21"/>
        <end position="39"/>
    </location>
</feature>
<evidence type="ECO:0000259" key="10">
    <source>
        <dbReference type="Pfam" id="PF07730"/>
    </source>
</evidence>
<keyword evidence="9" id="KW-0472">Membrane</keyword>
<evidence type="ECO:0000256" key="3">
    <source>
        <dbReference type="ARBA" id="ARBA00022553"/>
    </source>
</evidence>
<evidence type="ECO:0000256" key="6">
    <source>
        <dbReference type="ARBA" id="ARBA00022777"/>
    </source>
</evidence>
<keyword evidence="6" id="KW-0418">Kinase</keyword>
<feature type="transmembrane region" description="Helical" evidence="9">
    <location>
        <begin position="140"/>
        <end position="156"/>
    </location>
</feature>
<keyword evidence="8" id="KW-0902">Two-component regulatory system</keyword>
<dbReference type="PANTHER" id="PTHR24421">
    <property type="entry name" value="NITRATE/NITRITE SENSOR PROTEIN NARX-RELATED"/>
    <property type="match status" value="1"/>
</dbReference>
<evidence type="ECO:0000256" key="9">
    <source>
        <dbReference type="SAM" id="Phobius"/>
    </source>
</evidence>
<gene>
    <name evidence="11" type="ORF">KOI35_46525</name>
</gene>
<evidence type="ECO:0000256" key="2">
    <source>
        <dbReference type="ARBA" id="ARBA00012438"/>
    </source>
</evidence>
<keyword evidence="9" id="KW-1133">Transmembrane helix</keyword>
<dbReference type="SUPFAM" id="SSF55874">
    <property type="entry name" value="ATPase domain of HSP90 chaperone/DNA topoisomerase II/histidine kinase"/>
    <property type="match status" value="1"/>
</dbReference>
<evidence type="ECO:0000313" key="12">
    <source>
        <dbReference type="Proteomes" id="UP001519654"/>
    </source>
</evidence>
<evidence type="ECO:0000256" key="5">
    <source>
        <dbReference type="ARBA" id="ARBA00022741"/>
    </source>
</evidence>
<evidence type="ECO:0000256" key="1">
    <source>
        <dbReference type="ARBA" id="ARBA00000085"/>
    </source>
</evidence>
<keyword evidence="3" id="KW-0597">Phosphoprotein</keyword>
<dbReference type="RefSeq" id="WP_215796226.1">
    <property type="nucleotide sequence ID" value="NZ_JAHKKG010000028.1"/>
</dbReference>
<evidence type="ECO:0000256" key="4">
    <source>
        <dbReference type="ARBA" id="ARBA00022679"/>
    </source>
</evidence>
<feature type="domain" description="Signal transduction histidine kinase subgroup 3 dimerisation and phosphoacceptor" evidence="10">
    <location>
        <begin position="176"/>
        <end position="243"/>
    </location>
</feature>
<keyword evidence="9" id="KW-0812">Transmembrane</keyword>
<keyword evidence="7" id="KW-0067">ATP-binding</keyword>
<accession>A0ABS5Z5K8</accession>
<reference evidence="11 12" key="1">
    <citation type="submission" date="2021-06" db="EMBL/GenBank/DDBJ databases">
        <title>Actinoplanes lichenicola sp. nov., and Actinoplanes ovalisporus sp. nov., isolated from lichen in Thailand.</title>
        <authorList>
            <person name="Saeng-In P."/>
            <person name="Kanchanasin P."/>
            <person name="Yuki M."/>
            <person name="Kudo T."/>
            <person name="Ohkuma M."/>
            <person name="Phongsopitanun W."/>
            <person name="Tanasupawat S."/>
        </authorList>
    </citation>
    <scope>NUCLEOTIDE SEQUENCE [LARGE SCALE GENOMIC DNA]</scope>
    <source>
        <strain evidence="11 12">NBRC 110975</strain>
    </source>
</reference>
<organism evidence="11 12">
    <name type="scientific">Paractinoplanes bogorensis</name>
    <dbReference type="NCBI Taxonomy" id="1610840"/>
    <lineage>
        <taxon>Bacteria</taxon>
        <taxon>Bacillati</taxon>
        <taxon>Actinomycetota</taxon>
        <taxon>Actinomycetes</taxon>
        <taxon>Micromonosporales</taxon>
        <taxon>Micromonosporaceae</taxon>
        <taxon>Paractinoplanes</taxon>
    </lineage>
</organism>